<feature type="transmembrane region" description="Helical" evidence="1">
    <location>
        <begin position="189"/>
        <end position="209"/>
    </location>
</feature>
<comment type="caution">
    <text evidence="2">The sequence shown here is derived from an EMBL/GenBank/DDBJ whole genome shotgun (WGS) entry which is preliminary data.</text>
</comment>
<feature type="transmembrane region" description="Helical" evidence="1">
    <location>
        <begin position="215"/>
        <end position="235"/>
    </location>
</feature>
<evidence type="ECO:0000313" key="3">
    <source>
        <dbReference type="Proteomes" id="UP000282876"/>
    </source>
</evidence>
<accession>A0A437APQ4</accession>
<evidence type="ECO:0000313" key="2">
    <source>
        <dbReference type="EMBL" id="RVD93129.1"/>
    </source>
</evidence>
<dbReference type="VEuPathDB" id="MicrosporidiaDB:TUBRATIS_003480"/>
<feature type="transmembrane region" description="Helical" evidence="1">
    <location>
        <begin position="247"/>
        <end position="272"/>
    </location>
</feature>
<dbReference type="EMBL" id="RCSS01000083">
    <property type="protein sequence ID" value="RVD93129.1"/>
    <property type="molecule type" value="Genomic_DNA"/>
</dbReference>
<keyword evidence="1" id="KW-0472">Membrane</keyword>
<feature type="transmembrane region" description="Helical" evidence="1">
    <location>
        <begin position="34"/>
        <end position="56"/>
    </location>
</feature>
<name>A0A437APQ4_9MICR</name>
<protein>
    <submittedName>
        <fullName evidence="2">Uncharacterized protein</fullName>
    </submittedName>
</protein>
<keyword evidence="1" id="KW-1133">Transmembrane helix</keyword>
<feature type="transmembrane region" description="Helical" evidence="1">
    <location>
        <begin position="104"/>
        <end position="122"/>
    </location>
</feature>
<gene>
    <name evidence="2" type="ORF">TUBRATIS_003480</name>
</gene>
<dbReference type="AlphaFoldDB" id="A0A437APQ4"/>
<reference evidence="2 3" key="1">
    <citation type="submission" date="2018-10" db="EMBL/GenBank/DDBJ databases">
        <title>Draft genome sequence of the microsporidian Tubulinosema ratisbonensis.</title>
        <authorList>
            <person name="Polonais V."/>
            <person name="Peyretaillade E."/>
            <person name="Niehus S."/>
            <person name="Wawrzyniak I."/>
            <person name="Franchet A."/>
            <person name="Gaspin C."/>
            <person name="Reichstadt M."/>
            <person name="Belser C."/>
            <person name="Labadie K."/>
            <person name="Delbac F."/>
            <person name="Ferrandon D."/>
        </authorList>
    </citation>
    <scope>NUCLEOTIDE SEQUENCE [LARGE SCALE GENOMIC DNA]</scope>
    <source>
        <strain evidence="2 3">Franzen</strain>
    </source>
</reference>
<keyword evidence="1" id="KW-0812">Transmembrane</keyword>
<evidence type="ECO:0000256" key="1">
    <source>
        <dbReference type="SAM" id="Phobius"/>
    </source>
</evidence>
<feature type="transmembrane region" description="Helical" evidence="1">
    <location>
        <begin position="142"/>
        <end position="163"/>
    </location>
</feature>
<keyword evidence="3" id="KW-1185">Reference proteome</keyword>
<sequence>MPHTRKKKRVTLFIPHPNILTSTPTTNTWKESMFLVYIKVEGILHLKFLSFMSLRILNLKSYYILFSFYVFLLTVVCIVDFFNEKVRNWKYANFISSCKKTLKLLSAINIILYLLSNIANIIKILLLTCYNIRDQLYDYKSTFLVFFTIGLVVSFICMIAYDFKKELYNLFKNDSSCSFEKISDIFRKLFYYTFISFSIQIYNIMSLIYLRNLFFALFIYTSCFISIPYLFIYKINKEELLCLKKEVFMDFLVNLISIFMFCNEIVLEVFLFNLNQTNVWGYFVYPLYFYHE</sequence>
<feature type="transmembrane region" description="Helical" evidence="1">
    <location>
        <begin position="62"/>
        <end position="83"/>
    </location>
</feature>
<dbReference type="Proteomes" id="UP000282876">
    <property type="component" value="Unassembled WGS sequence"/>
</dbReference>
<proteinExistence type="predicted"/>
<organism evidence="2 3">
    <name type="scientific">Tubulinosema ratisbonensis</name>
    <dbReference type="NCBI Taxonomy" id="291195"/>
    <lineage>
        <taxon>Eukaryota</taxon>
        <taxon>Fungi</taxon>
        <taxon>Fungi incertae sedis</taxon>
        <taxon>Microsporidia</taxon>
        <taxon>Tubulinosematoidea</taxon>
        <taxon>Tubulinosematidae</taxon>
        <taxon>Tubulinosema</taxon>
    </lineage>
</organism>